<sequence>MTGALRRITRLGRTEMLLLWRNRTAVVTAVLLPIGTVWFLASLNLDAGGLSAGAFAVTGLLGFVLLYVVYYNLVTTYVARREELVLKRLRTGEMTDAQILAGTAVPAVVVTLVQAVLAVVAGAALLDLAVPVNLPVLLVGLAGGIVLFVLLAVVSSTFTRNVEMAQISTMPVLVVCMIGSGLVLPLQSMPDLLADVAAFLPLTPVVELVRLGWLGTTTGADPTGFAGVFGPAVVPLLILLGWTALGVVGMRRWFRWEPRR</sequence>
<feature type="transmembrane region" description="Helical" evidence="5">
    <location>
        <begin position="99"/>
        <end position="126"/>
    </location>
</feature>
<dbReference type="InterPro" id="IPR052902">
    <property type="entry name" value="ABC-2_transporter"/>
</dbReference>
<evidence type="ECO:0000256" key="2">
    <source>
        <dbReference type="ARBA" id="ARBA00022692"/>
    </source>
</evidence>
<accession>A0A810N6V4</accession>
<evidence type="ECO:0000256" key="4">
    <source>
        <dbReference type="ARBA" id="ARBA00023136"/>
    </source>
</evidence>
<dbReference type="AlphaFoldDB" id="A0A810N6V4"/>
<keyword evidence="8" id="KW-1185">Reference proteome</keyword>
<dbReference type="GO" id="GO:0005886">
    <property type="term" value="C:plasma membrane"/>
    <property type="evidence" value="ECO:0007669"/>
    <property type="project" value="UniProtKB-SubCell"/>
</dbReference>
<keyword evidence="4 5" id="KW-0472">Membrane</keyword>
<dbReference type="RefSeq" id="WP_212816529.1">
    <property type="nucleotide sequence ID" value="NZ_AP023359.1"/>
</dbReference>
<evidence type="ECO:0000256" key="5">
    <source>
        <dbReference type="RuleBase" id="RU361157"/>
    </source>
</evidence>
<evidence type="ECO:0000256" key="3">
    <source>
        <dbReference type="ARBA" id="ARBA00022989"/>
    </source>
</evidence>
<dbReference type="InterPro" id="IPR013525">
    <property type="entry name" value="ABC2_TM"/>
</dbReference>
<evidence type="ECO:0000313" key="8">
    <source>
        <dbReference type="Proteomes" id="UP000680866"/>
    </source>
</evidence>
<keyword evidence="5" id="KW-1003">Cell membrane</keyword>
<dbReference type="InterPro" id="IPR047817">
    <property type="entry name" value="ABC2_TM_bact-type"/>
</dbReference>
<feature type="transmembrane region" description="Helical" evidence="5">
    <location>
        <begin position="228"/>
        <end position="250"/>
    </location>
</feature>
<feature type="transmembrane region" description="Helical" evidence="5">
    <location>
        <begin position="20"/>
        <end position="41"/>
    </location>
</feature>
<dbReference type="PANTHER" id="PTHR43027">
    <property type="entry name" value="DOXORUBICIN RESISTANCE ABC TRANSPORTER PERMEASE PROTEIN DRRC-RELATED"/>
    <property type="match status" value="1"/>
</dbReference>
<comment type="subcellular location">
    <subcellularLocation>
        <location evidence="5">Cell membrane</location>
        <topology evidence="5">Multi-pass membrane protein</topology>
    </subcellularLocation>
    <subcellularLocation>
        <location evidence="1">Membrane</location>
        <topology evidence="1">Multi-pass membrane protein</topology>
    </subcellularLocation>
</comment>
<evidence type="ECO:0000256" key="1">
    <source>
        <dbReference type="ARBA" id="ARBA00004141"/>
    </source>
</evidence>
<gene>
    <name evidence="7" type="ORF">Prubr_41760</name>
</gene>
<feature type="domain" description="ABC transmembrane type-2" evidence="6">
    <location>
        <begin position="16"/>
        <end position="253"/>
    </location>
</feature>
<dbReference type="KEGG" id="pry:Prubr_41760"/>
<dbReference type="Pfam" id="PF01061">
    <property type="entry name" value="ABC2_membrane"/>
    <property type="match status" value="1"/>
</dbReference>
<keyword evidence="3 5" id="KW-1133">Transmembrane helix</keyword>
<name>A0A810N6V4_9ACTN</name>
<organism evidence="7 8">
    <name type="scientific">Polymorphospora rubra</name>
    <dbReference type="NCBI Taxonomy" id="338584"/>
    <lineage>
        <taxon>Bacteria</taxon>
        <taxon>Bacillati</taxon>
        <taxon>Actinomycetota</taxon>
        <taxon>Actinomycetes</taxon>
        <taxon>Micromonosporales</taxon>
        <taxon>Micromonosporaceae</taxon>
        <taxon>Polymorphospora</taxon>
    </lineage>
</organism>
<feature type="transmembrane region" description="Helical" evidence="5">
    <location>
        <begin position="132"/>
        <end position="155"/>
    </location>
</feature>
<proteinExistence type="inferred from homology"/>
<keyword evidence="2 5" id="KW-0812">Transmembrane</keyword>
<feature type="transmembrane region" description="Helical" evidence="5">
    <location>
        <begin position="53"/>
        <end position="78"/>
    </location>
</feature>
<dbReference type="EMBL" id="AP023359">
    <property type="protein sequence ID" value="BCJ67155.1"/>
    <property type="molecule type" value="Genomic_DNA"/>
</dbReference>
<comment type="similarity">
    <text evidence="5">Belongs to the ABC-2 integral membrane protein family.</text>
</comment>
<dbReference type="PROSITE" id="PS51012">
    <property type="entry name" value="ABC_TM2"/>
    <property type="match status" value="1"/>
</dbReference>
<dbReference type="Proteomes" id="UP000680866">
    <property type="component" value="Chromosome"/>
</dbReference>
<evidence type="ECO:0000313" key="7">
    <source>
        <dbReference type="EMBL" id="BCJ67155.1"/>
    </source>
</evidence>
<protein>
    <recommendedName>
        <fullName evidence="5">Transport permease protein</fullName>
    </recommendedName>
</protein>
<dbReference type="GO" id="GO:0140359">
    <property type="term" value="F:ABC-type transporter activity"/>
    <property type="evidence" value="ECO:0007669"/>
    <property type="project" value="InterPro"/>
</dbReference>
<keyword evidence="5" id="KW-0813">Transport</keyword>
<evidence type="ECO:0000259" key="6">
    <source>
        <dbReference type="PROSITE" id="PS51012"/>
    </source>
</evidence>
<reference evidence="7" key="1">
    <citation type="submission" date="2020-08" db="EMBL/GenBank/DDBJ databases">
        <title>Whole genome shotgun sequence of Polymorphospora rubra NBRC 101157.</title>
        <authorList>
            <person name="Komaki H."/>
            <person name="Tamura T."/>
        </authorList>
    </citation>
    <scope>NUCLEOTIDE SEQUENCE</scope>
    <source>
        <strain evidence="7">NBRC 101157</strain>
    </source>
</reference>
<dbReference type="PANTHER" id="PTHR43027:SF2">
    <property type="entry name" value="TRANSPORT PERMEASE PROTEIN"/>
    <property type="match status" value="1"/>
</dbReference>
<feature type="transmembrane region" description="Helical" evidence="5">
    <location>
        <begin position="167"/>
        <end position="186"/>
    </location>
</feature>